<evidence type="ECO:0000313" key="7">
    <source>
        <dbReference type="EMBL" id="MEF2967644.1"/>
    </source>
</evidence>
<dbReference type="InterPro" id="IPR011006">
    <property type="entry name" value="CheY-like_superfamily"/>
</dbReference>
<dbReference type="Pfam" id="PF12833">
    <property type="entry name" value="HTH_18"/>
    <property type="match status" value="1"/>
</dbReference>
<keyword evidence="1" id="KW-0805">Transcription regulation</keyword>
<dbReference type="PANTHER" id="PTHR43280">
    <property type="entry name" value="ARAC-FAMILY TRANSCRIPTIONAL REGULATOR"/>
    <property type="match status" value="1"/>
</dbReference>
<dbReference type="InterPro" id="IPR018060">
    <property type="entry name" value="HTH_AraC"/>
</dbReference>
<feature type="domain" description="HTH araC/xylS-type" evidence="5">
    <location>
        <begin position="444"/>
        <end position="542"/>
    </location>
</feature>
<dbReference type="SMART" id="SM00342">
    <property type="entry name" value="HTH_ARAC"/>
    <property type="match status" value="1"/>
</dbReference>
<keyword evidence="2" id="KW-0238">DNA-binding</keyword>
<feature type="domain" description="Response regulatory" evidence="6">
    <location>
        <begin position="2"/>
        <end position="121"/>
    </location>
</feature>
<accession>A0ABU7VV45</accession>
<dbReference type="PROSITE" id="PS01124">
    <property type="entry name" value="HTH_ARAC_FAMILY_2"/>
    <property type="match status" value="1"/>
</dbReference>
<dbReference type="SUPFAM" id="SSF46689">
    <property type="entry name" value="Homeodomain-like"/>
    <property type="match status" value="2"/>
</dbReference>
<organism evidence="7 8">
    <name type="scientific">Paenibacillus haidiansis</name>
    <dbReference type="NCBI Taxonomy" id="1574488"/>
    <lineage>
        <taxon>Bacteria</taxon>
        <taxon>Bacillati</taxon>
        <taxon>Bacillota</taxon>
        <taxon>Bacilli</taxon>
        <taxon>Bacillales</taxon>
        <taxon>Paenibacillaceae</taxon>
        <taxon>Paenibacillus</taxon>
    </lineage>
</organism>
<dbReference type="CDD" id="cd17536">
    <property type="entry name" value="REC_YesN-like"/>
    <property type="match status" value="1"/>
</dbReference>
<dbReference type="RefSeq" id="WP_331847861.1">
    <property type="nucleotide sequence ID" value="NZ_JAZHPZ010000009.1"/>
</dbReference>
<evidence type="ECO:0000259" key="5">
    <source>
        <dbReference type="PROSITE" id="PS01124"/>
    </source>
</evidence>
<evidence type="ECO:0000313" key="8">
    <source>
        <dbReference type="Proteomes" id="UP001306950"/>
    </source>
</evidence>
<dbReference type="InterPro" id="IPR018062">
    <property type="entry name" value="HTH_AraC-typ_CS"/>
</dbReference>
<evidence type="ECO:0000259" key="6">
    <source>
        <dbReference type="PROSITE" id="PS50110"/>
    </source>
</evidence>
<dbReference type="InterPro" id="IPR020449">
    <property type="entry name" value="Tscrpt_reg_AraC-type_HTH"/>
</dbReference>
<evidence type="ECO:0000256" key="2">
    <source>
        <dbReference type="ARBA" id="ARBA00023125"/>
    </source>
</evidence>
<reference evidence="7 8" key="1">
    <citation type="submission" date="2024-02" db="EMBL/GenBank/DDBJ databases">
        <title>A nitrogen-fixing paenibacillus bacterium.</title>
        <authorList>
            <person name="Zhang W.L."/>
            <person name="Chen S.F."/>
        </authorList>
    </citation>
    <scope>NUCLEOTIDE SEQUENCE [LARGE SCALE GENOMIC DNA]</scope>
    <source>
        <strain evidence="7 8">M1</strain>
    </source>
</reference>
<dbReference type="SMART" id="SM00448">
    <property type="entry name" value="REC"/>
    <property type="match status" value="1"/>
</dbReference>
<dbReference type="InterPro" id="IPR001789">
    <property type="entry name" value="Sig_transdc_resp-reg_receiver"/>
</dbReference>
<sequence length="542" mass="61854">MKALIVDDEARVRKAVRLLVDWRRHGIDEEEILEAGGGKEAIRSIQENKPEIVIMDMMMDLGHGMELMAWVSEHAKALKFIVISGHDDFEFVRSAVRHGGIDYILKPIEPEAINAAVAKAVDEWRREEEERREQQQRSIRLNEFKPVYGEKLLSSLIDDPGSAESAMRRLRAEGVIPDGADTARLLLVQMDPGDAALQQRFNHDSELLRFSLINICNEFLVSERLGIAFKYWGAPMEIAILLWRAPDRAPELLAMINEGLYHTLQRKIHVGAATAGPLPGSLPAQYEEAAFGLRRRNLLQPDLYFHTLKTNAQESVADEGFQAFAGVREDWKTALLSGDRGQMASAAQRGVDVLCRSGVVTPELLESWKNDILSFRFDLLRETLGKDAESVLTLLEQEDADRKPPRVNDYTFSTFAWRDWFEGFMVRLAAEISARKSRENRTIGEIVAYVEQHYRSDLSLQDIASHFYVSREYISRKFKQEFGINFSDYLAKYRIDKAKLLMLNPNLKVQQIAEMVGIPDVKYFSKVFKKMVGVSPREYRSN</sequence>
<evidence type="ECO:0000256" key="1">
    <source>
        <dbReference type="ARBA" id="ARBA00023015"/>
    </source>
</evidence>
<name>A0ABU7VV45_9BACL</name>
<feature type="modified residue" description="4-aspartylphosphate" evidence="4">
    <location>
        <position position="56"/>
    </location>
</feature>
<comment type="caution">
    <text evidence="7">The sequence shown here is derived from an EMBL/GenBank/DDBJ whole genome shotgun (WGS) entry which is preliminary data.</text>
</comment>
<dbReference type="Gene3D" id="3.40.50.2300">
    <property type="match status" value="1"/>
</dbReference>
<dbReference type="EMBL" id="JAZHPZ010000009">
    <property type="protein sequence ID" value="MEF2967644.1"/>
    <property type="molecule type" value="Genomic_DNA"/>
</dbReference>
<dbReference type="InterPro" id="IPR009057">
    <property type="entry name" value="Homeodomain-like_sf"/>
</dbReference>
<dbReference type="PANTHER" id="PTHR43280:SF2">
    <property type="entry name" value="HTH-TYPE TRANSCRIPTIONAL REGULATOR EXSA"/>
    <property type="match status" value="1"/>
</dbReference>
<dbReference type="PRINTS" id="PR00032">
    <property type="entry name" value="HTHARAC"/>
</dbReference>
<dbReference type="PROSITE" id="PS00041">
    <property type="entry name" value="HTH_ARAC_FAMILY_1"/>
    <property type="match status" value="1"/>
</dbReference>
<evidence type="ECO:0000256" key="4">
    <source>
        <dbReference type="PROSITE-ProRule" id="PRU00169"/>
    </source>
</evidence>
<dbReference type="SUPFAM" id="SSF52172">
    <property type="entry name" value="CheY-like"/>
    <property type="match status" value="1"/>
</dbReference>
<proteinExistence type="predicted"/>
<dbReference type="Pfam" id="PF00072">
    <property type="entry name" value="Response_reg"/>
    <property type="match status" value="1"/>
</dbReference>
<dbReference type="Proteomes" id="UP001306950">
    <property type="component" value="Unassembled WGS sequence"/>
</dbReference>
<evidence type="ECO:0000256" key="3">
    <source>
        <dbReference type="ARBA" id="ARBA00023163"/>
    </source>
</evidence>
<keyword evidence="8" id="KW-1185">Reference proteome</keyword>
<gene>
    <name evidence="7" type="ORF">V3851_17585</name>
</gene>
<keyword evidence="3" id="KW-0804">Transcription</keyword>
<keyword evidence="4" id="KW-0597">Phosphoprotein</keyword>
<dbReference type="PROSITE" id="PS50110">
    <property type="entry name" value="RESPONSE_REGULATORY"/>
    <property type="match status" value="1"/>
</dbReference>
<protein>
    <submittedName>
        <fullName evidence="7">Helix-turn-helix domain-containing protein</fullName>
    </submittedName>
</protein>
<dbReference type="Gene3D" id="1.10.10.60">
    <property type="entry name" value="Homeodomain-like"/>
    <property type="match status" value="2"/>
</dbReference>